<dbReference type="Gramene" id="Pav_sc0001305.1_g960.1.mk:mrna">
    <property type="protein sequence ID" value="Pav_sc0001305.1_g960.1.mk:mrna"/>
    <property type="gene ID" value="Pav_sc0001305.1_g960.1.mk"/>
</dbReference>
<proteinExistence type="predicted"/>
<dbReference type="Proteomes" id="UP000515124">
    <property type="component" value="Unplaced"/>
</dbReference>
<keyword evidence="1 4" id="KW-0479">Metal-binding</keyword>
<evidence type="ECO:0000256" key="4">
    <source>
        <dbReference type="PROSITE-ProRule" id="PRU00723"/>
    </source>
</evidence>
<feature type="region of interest" description="Disordered" evidence="5">
    <location>
        <begin position="385"/>
        <end position="416"/>
    </location>
</feature>
<feature type="compositionally biased region" description="Acidic residues" evidence="5">
    <location>
        <begin position="15"/>
        <end position="96"/>
    </location>
</feature>
<sequence>MPHDDQSPPPGEVSDSADVEEEEEDPEIEEDEDPEIEEEEDDDDEEDPEIVEEEEEEEEGEENIEEEEEEKEEEEEEEEVEEGEQEEIMEEERVEVDMDISDSPVQARDHHNDVRRDYKPEGLDGIHSNESHDDGKAYLRHSEVMDAKAANSSGVAGVEMADAILMRDHLGKEVKSVMNPEDEMKQGDIHLRNDRKQMDSRSAASEKVTRIMSPVAETSDRNKRPAIICDFFAKGWCIRGTSCKFVHIKDNLNSTHPQGDVAAANCTREIQPDEGLRDITERSRSPGFPDPLASSHLSSEKIQFSEHTGIQRRHQSLENHKFPAVPGEESNMGEYAQKLHSSKDDQVFLSSFKDVGRDGHARNWPVDGYNNSPIHKDNSRFMSGLHPEPGFFSNGSTASSGKYSRGNPTSQSSCMEEPAGIWSQRMHSDHNSPLASLSLNSNSSNLLTNGSFPASRISSWTGFSLPSSYSCLDASPYGTQKLLDRNRDYRYSTRSSPLLKSSSPFSSSELKKLPSTSVSLRSDKLQTKISSNDWEPSVPFRPSFILPPAFLSSSGSQYDPLHDSIELPKLANISFEASFYSEEAVIGNKLHHQIRGESVSGTMRPACDGDTNSMSSHNTCHEKVLDNSCYTREHNSPVTEAETVGASVVCQNGTMTIEENLLGPSHLKGNTKPHKTSSYGDSRPQSDSSRHKKDITVDRFRENNEVDGEHVTDGDVQQESKALRHFRAALVELVKELLKPKWREGCLSKDAHNKIVKKAVEKVLSAFQPHQIPPTVETVVQYLSSCRPKISKLVEGYVEKYGKS</sequence>
<dbReference type="SMR" id="A0A6P5TFX4"/>
<feature type="domain" description="C3H1-type" evidence="6">
    <location>
        <begin position="223"/>
        <end position="250"/>
    </location>
</feature>
<feature type="zinc finger region" description="C3H1-type" evidence="4">
    <location>
        <begin position="223"/>
        <end position="250"/>
    </location>
</feature>
<evidence type="ECO:0000256" key="3">
    <source>
        <dbReference type="ARBA" id="ARBA00022833"/>
    </source>
</evidence>
<dbReference type="InterPro" id="IPR036855">
    <property type="entry name" value="Znf_CCCH_sf"/>
</dbReference>
<dbReference type="KEGG" id="pavi:110766821"/>
<protein>
    <submittedName>
        <fullName evidence="8">Protein FRIGIDA-ESSENTIAL 1-like isoform X1</fullName>
    </submittedName>
</protein>
<feature type="compositionally biased region" description="Polar residues" evidence="5">
    <location>
        <begin position="393"/>
        <end position="414"/>
    </location>
</feature>
<dbReference type="PANTHER" id="PTHR36886:SF3">
    <property type="entry name" value="PROTEIN FRIGIDA-ESSENTIAL 1"/>
    <property type="match status" value="1"/>
</dbReference>
<feature type="region of interest" description="Disordered" evidence="5">
    <location>
        <begin position="660"/>
        <end position="697"/>
    </location>
</feature>
<feature type="region of interest" description="Disordered" evidence="5">
    <location>
        <begin position="1"/>
        <end position="96"/>
    </location>
</feature>
<dbReference type="PANTHER" id="PTHR36886">
    <property type="entry name" value="PROTEIN FRIGIDA-ESSENTIAL 1"/>
    <property type="match status" value="1"/>
</dbReference>
<dbReference type="SMART" id="SM00356">
    <property type="entry name" value="ZnF_C3H1"/>
    <property type="match status" value="1"/>
</dbReference>
<dbReference type="Pfam" id="PF00642">
    <property type="entry name" value="zf-CCCH"/>
    <property type="match status" value="1"/>
</dbReference>
<dbReference type="Gene3D" id="4.10.1000.10">
    <property type="entry name" value="Zinc finger, CCCH-type"/>
    <property type="match status" value="1"/>
</dbReference>
<feature type="compositionally biased region" description="Polar residues" evidence="5">
    <location>
        <begin position="676"/>
        <end position="687"/>
    </location>
</feature>
<dbReference type="AlphaFoldDB" id="A0A6P5TFX4"/>
<dbReference type="PROSITE" id="PS50103">
    <property type="entry name" value="ZF_C3H1"/>
    <property type="match status" value="1"/>
</dbReference>
<dbReference type="SUPFAM" id="SSF90229">
    <property type="entry name" value="CCCH zinc finger"/>
    <property type="match status" value="1"/>
</dbReference>
<dbReference type="InterPro" id="IPR000571">
    <property type="entry name" value="Znf_CCCH"/>
</dbReference>
<evidence type="ECO:0000256" key="5">
    <source>
        <dbReference type="SAM" id="MobiDB-lite"/>
    </source>
</evidence>
<dbReference type="GO" id="GO:0008270">
    <property type="term" value="F:zinc ion binding"/>
    <property type="evidence" value="ECO:0007669"/>
    <property type="project" value="UniProtKB-KW"/>
</dbReference>
<evidence type="ECO:0000313" key="7">
    <source>
        <dbReference type="Proteomes" id="UP000515124"/>
    </source>
</evidence>
<evidence type="ECO:0000256" key="2">
    <source>
        <dbReference type="ARBA" id="ARBA00022771"/>
    </source>
</evidence>
<gene>
    <name evidence="8" type="primary">LOC110766821</name>
</gene>
<evidence type="ECO:0000256" key="1">
    <source>
        <dbReference type="ARBA" id="ARBA00022723"/>
    </source>
</evidence>
<evidence type="ECO:0000313" key="8">
    <source>
        <dbReference type="RefSeq" id="XP_021825905.1"/>
    </source>
</evidence>
<evidence type="ECO:0000259" key="6">
    <source>
        <dbReference type="PROSITE" id="PS50103"/>
    </source>
</evidence>
<keyword evidence="2 4" id="KW-0863">Zinc-finger</keyword>
<feature type="compositionally biased region" description="Basic and acidic residues" evidence="5">
    <location>
        <begin position="272"/>
        <end position="284"/>
    </location>
</feature>
<dbReference type="GeneID" id="110766821"/>
<dbReference type="RefSeq" id="XP_021825905.1">
    <property type="nucleotide sequence ID" value="XM_021970213.1"/>
</dbReference>
<keyword evidence="3 4" id="KW-0862">Zinc</keyword>
<dbReference type="InterPro" id="IPR052650">
    <property type="entry name" value="Zinc_finger_CCCH"/>
</dbReference>
<keyword evidence="7" id="KW-1185">Reference proteome</keyword>
<name>A0A6P5TFX4_PRUAV</name>
<feature type="region of interest" description="Disordered" evidence="5">
    <location>
        <begin position="272"/>
        <end position="296"/>
    </location>
</feature>
<reference evidence="8" key="1">
    <citation type="submission" date="2025-08" db="UniProtKB">
        <authorList>
            <consortium name="RefSeq"/>
        </authorList>
    </citation>
    <scope>IDENTIFICATION</scope>
</reference>
<organism evidence="7 8">
    <name type="scientific">Prunus avium</name>
    <name type="common">Cherry</name>
    <name type="synonym">Cerasus avium</name>
    <dbReference type="NCBI Taxonomy" id="42229"/>
    <lineage>
        <taxon>Eukaryota</taxon>
        <taxon>Viridiplantae</taxon>
        <taxon>Streptophyta</taxon>
        <taxon>Embryophyta</taxon>
        <taxon>Tracheophyta</taxon>
        <taxon>Spermatophyta</taxon>
        <taxon>Magnoliopsida</taxon>
        <taxon>eudicotyledons</taxon>
        <taxon>Gunneridae</taxon>
        <taxon>Pentapetalae</taxon>
        <taxon>rosids</taxon>
        <taxon>fabids</taxon>
        <taxon>Rosales</taxon>
        <taxon>Rosaceae</taxon>
        <taxon>Amygdaloideae</taxon>
        <taxon>Amygdaleae</taxon>
        <taxon>Prunus</taxon>
    </lineage>
</organism>
<accession>A0A6P5TFX4</accession>